<dbReference type="EMBL" id="RIBS01000007">
    <property type="protein sequence ID" value="RNF82676.1"/>
    <property type="molecule type" value="Genomic_DNA"/>
</dbReference>
<protein>
    <submittedName>
        <fullName evidence="3">Universal stress protein</fullName>
    </submittedName>
</protein>
<dbReference type="PANTHER" id="PTHR46268:SF6">
    <property type="entry name" value="UNIVERSAL STRESS PROTEIN UP12"/>
    <property type="match status" value="1"/>
</dbReference>
<accession>A0A3M8ST68</accession>
<dbReference type="Pfam" id="PF00582">
    <property type="entry name" value="Usp"/>
    <property type="match status" value="2"/>
</dbReference>
<dbReference type="Proteomes" id="UP000267049">
    <property type="component" value="Unassembled WGS sequence"/>
</dbReference>
<proteinExistence type="inferred from homology"/>
<feature type="domain" description="UspA" evidence="2">
    <location>
        <begin position="214"/>
        <end position="293"/>
    </location>
</feature>
<name>A0A3M8ST68_9GAMM</name>
<dbReference type="AlphaFoldDB" id="A0A3M8ST68"/>
<dbReference type="InterPro" id="IPR006015">
    <property type="entry name" value="Universal_stress_UspA"/>
</dbReference>
<dbReference type="Gene3D" id="3.40.50.12370">
    <property type="match status" value="1"/>
</dbReference>
<evidence type="ECO:0000259" key="2">
    <source>
        <dbReference type="Pfam" id="PF00582"/>
    </source>
</evidence>
<comment type="similarity">
    <text evidence="1">Belongs to the universal stress protein A family.</text>
</comment>
<organism evidence="3 4">
    <name type="scientific">Montanilutibacter psychrotolerans</name>
    <dbReference type="NCBI Taxonomy" id="1327343"/>
    <lineage>
        <taxon>Bacteria</taxon>
        <taxon>Pseudomonadati</taxon>
        <taxon>Pseudomonadota</taxon>
        <taxon>Gammaproteobacteria</taxon>
        <taxon>Lysobacterales</taxon>
        <taxon>Lysobacteraceae</taxon>
        <taxon>Montanilutibacter</taxon>
    </lineage>
</organism>
<dbReference type="PANTHER" id="PTHR46268">
    <property type="entry name" value="STRESS RESPONSE PROTEIN NHAX"/>
    <property type="match status" value="1"/>
</dbReference>
<dbReference type="OrthoDB" id="9804721at2"/>
<dbReference type="SUPFAM" id="SSF52402">
    <property type="entry name" value="Adenine nucleotide alpha hydrolases-like"/>
    <property type="match status" value="2"/>
</dbReference>
<keyword evidence="4" id="KW-1185">Reference proteome</keyword>
<dbReference type="PRINTS" id="PR01438">
    <property type="entry name" value="UNVRSLSTRESS"/>
</dbReference>
<evidence type="ECO:0000256" key="1">
    <source>
        <dbReference type="ARBA" id="ARBA00008791"/>
    </source>
</evidence>
<sequence length="293" mass="31590">MATTQPPIPATGRVLGAVDPSPYANAVTEYAAWAASRLDAPLELLHTLERVLTPVALDFSGNLALVSQEALLAELTAVDEQRATLAQEQGRILLEQAREHATRRHGVAATTRQCHGLLVEALLDVEDDVRLFVLGKRGANADSERDELGSQVERVVRAVHRPVLVVPPDYRPVTRFLIAFDGSATSRRCVDLVSASPLLRDLACEVLLVGTVDAAISAHVDAALDQLRAAGFDPRPNLLPGSPETVIAQQVRDHGIDLLVMGAYGHSRIRNLIVGSTTTQLLRSCQVPVLLLR</sequence>
<reference evidence="3 4" key="1">
    <citation type="submission" date="2018-11" db="EMBL/GenBank/DDBJ databases">
        <title>Lysobacter cryohumiis sp. nov., isolated from soil in the Tianshan Mountains, Xinjiang, China.</title>
        <authorList>
            <person name="Luo Y."/>
            <person name="Sheng H."/>
        </authorList>
    </citation>
    <scope>NUCLEOTIDE SEQUENCE [LARGE SCALE GENOMIC DNA]</scope>
    <source>
        <strain evidence="3 4">ZS60</strain>
    </source>
</reference>
<evidence type="ECO:0000313" key="4">
    <source>
        <dbReference type="Proteomes" id="UP000267049"/>
    </source>
</evidence>
<gene>
    <name evidence="3" type="ORF">EER27_13680</name>
</gene>
<dbReference type="InterPro" id="IPR006016">
    <property type="entry name" value="UspA"/>
</dbReference>
<feature type="domain" description="UspA" evidence="2">
    <location>
        <begin position="13"/>
        <end position="167"/>
    </location>
</feature>
<comment type="caution">
    <text evidence="3">The sequence shown here is derived from an EMBL/GenBank/DDBJ whole genome shotgun (WGS) entry which is preliminary data.</text>
</comment>
<dbReference type="CDD" id="cd00293">
    <property type="entry name" value="USP-like"/>
    <property type="match status" value="2"/>
</dbReference>
<evidence type="ECO:0000313" key="3">
    <source>
        <dbReference type="EMBL" id="RNF82676.1"/>
    </source>
</evidence>